<dbReference type="RefSeq" id="WP_281270849.1">
    <property type="nucleotide sequence ID" value="NZ_QWKZ01000033.1"/>
</dbReference>
<keyword evidence="1" id="KW-1133">Transmembrane helix</keyword>
<proteinExistence type="predicted"/>
<sequence length="159" mass="17423">MNRFDQFVQGLLWQARWVMLLPVVGLLAGAVYFAVQTGVEVWRALSSGSLEKALPLMVGAVDLALLASVLIIFALGLYELFIAEVNRLEGSLNVLVVRSLNDLKTKLGQVILMILVVKFFEKAQAFSPKGALDFLYYAGAVALLGAALWLVQAREKPDK</sequence>
<evidence type="ECO:0000313" key="3">
    <source>
        <dbReference type="Proteomes" id="UP000265800"/>
    </source>
</evidence>
<keyword evidence="1" id="KW-0812">Transmembrane</keyword>
<dbReference type="PANTHER" id="PTHR31721">
    <property type="entry name" value="OS06G0710300 PROTEIN"/>
    <property type="match status" value="1"/>
</dbReference>
<evidence type="ECO:0000313" key="2">
    <source>
        <dbReference type="EMBL" id="RIH86354.1"/>
    </source>
</evidence>
<dbReference type="AlphaFoldDB" id="A0A399ENR4"/>
<feature type="transmembrane region" description="Helical" evidence="1">
    <location>
        <begin position="134"/>
        <end position="151"/>
    </location>
</feature>
<protein>
    <submittedName>
        <fullName evidence="2">Uncharacterized protein</fullName>
    </submittedName>
</protein>
<dbReference type="Pfam" id="PF03350">
    <property type="entry name" value="UPF0114"/>
    <property type="match status" value="1"/>
</dbReference>
<comment type="caution">
    <text evidence="2">The sequence shown here is derived from an EMBL/GenBank/DDBJ whole genome shotgun (WGS) entry which is preliminary data.</text>
</comment>
<name>A0A399ENR4_9DEIN</name>
<keyword evidence="1" id="KW-0472">Membrane</keyword>
<dbReference type="EMBL" id="QWKZ01000033">
    <property type="protein sequence ID" value="RIH86354.1"/>
    <property type="molecule type" value="Genomic_DNA"/>
</dbReference>
<accession>A0A399ENR4</accession>
<keyword evidence="3" id="KW-1185">Reference proteome</keyword>
<dbReference type="InterPro" id="IPR005134">
    <property type="entry name" value="UPF0114"/>
</dbReference>
<feature type="transmembrane region" description="Helical" evidence="1">
    <location>
        <begin position="15"/>
        <end position="35"/>
    </location>
</feature>
<evidence type="ECO:0000256" key="1">
    <source>
        <dbReference type="SAM" id="Phobius"/>
    </source>
</evidence>
<dbReference type="PANTHER" id="PTHR31721:SF4">
    <property type="entry name" value="OS06G0710300 PROTEIN"/>
    <property type="match status" value="1"/>
</dbReference>
<feature type="transmembrane region" description="Helical" evidence="1">
    <location>
        <begin position="56"/>
        <end position="78"/>
    </location>
</feature>
<dbReference type="PIRSF" id="PIRSF026509">
    <property type="entry name" value="UCP026509"/>
    <property type="match status" value="1"/>
</dbReference>
<reference evidence="2 3" key="1">
    <citation type="submission" date="2018-08" db="EMBL/GenBank/DDBJ databases">
        <title>Meiothermus luteus KCTC 52599 genome sequencing project.</title>
        <authorList>
            <person name="Da Costa M.S."/>
            <person name="Albuquerque L."/>
            <person name="Raposo P."/>
            <person name="Froufe H.J.C."/>
            <person name="Barroso C.S."/>
            <person name="Egas C."/>
        </authorList>
    </citation>
    <scope>NUCLEOTIDE SEQUENCE [LARGE SCALE GENOMIC DNA]</scope>
    <source>
        <strain evidence="2 3">KCTC 52599</strain>
    </source>
</reference>
<organism evidence="2 3">
    <name type="scientific">Meiothermus luteus</name>
    <dbReference type="NCBI Taxonomy" id="2026184"/>
    <lineage>
        <taxon>Bacteria</taxon>
        <taxon>Thermotogati</taxon>
        <taxon>Deinococcota</taxon>
        <taxon>Deinococci</taxon>
        <taxon>Thermales</taxon>
        <taxon>Thermaceae</taxon>
        <taxon>Meiothermus</taxon>
    </lineage>
</organism>
<gene>
    <name evidence="2" type="ORF">Mlute_01300</name>
</gene>
<dbReference type="Proteomes" id="UP000265800">
    <property type="component" value="Unassembled WGS sequence"/>
</dbReference>